<reference evidence="1 2" key="1">
    <citation type="submission" date="2023-03" db="EMBL/GenBank/DDBJ databases">
        <title>High recombination rates correlate with genetic variation in Cardiocondyla obscurior ants.</title>
        <authorList>
            <person name="Errbii M."/>
        </authorList>
    </citation>
    <scope>NUCLEOTIDE SEQUENCE [LARGE SCALE GENOMIC DNA]</scope>
    <source>
        <strain evidence="1">Alpha-2009</strain>
        <tissue evidence="1">Whole body</tissue>
    </source>
</reference>
<accession>A0AAW2EMA2</accession>
<keyword evidence="2" id="KW-1185">Reference proteome</keyword>
<comment type="caution">
    <text evidence="1">The sequence shown here is derived from an EMBL/GenBank/DDBJ whole genome shotgun (WGS) entry which is preliminary data.</text>
</comment>
<dbReference type="Proteomes" id="UP001430953">
    <property type="component" value="Unassembled WGS sequence"/>
</dbReference>
<dbReference type="AlphaFoldDB" id="A0AAW2EMA2"/>
<evidence type="ECO:0008006" key="3">
    <source>
        <dbReference type="Google" id="ProtNLM"/>
    </source>
</evidence>
<gene>
    <name evidence="1" type="ORF">PUN28_017625</name>
</gene>
<evidence type="ECO:0000313" key="2">
    <source>
        <dbReference type="Proteomes" id="UP001430953"/>
    </source>
</evidence>
<proteinExistence type="predicted"/>
<dbReference type="EMBL" id="JADYXP020000021">
    <property type="protein sequence ID" value="KAL0103496.1"/>
    <property type="molecule type" value="Genomic_DNA"/>
</dbReference>
<organism evidence="1 2">
    <name type="scientific">Cardiocondyla obscurior</name>
    <dbReference type="NCBI Taxonomy" id="286306"/>
    <lineage>
        <taxon>Eukaryota</taxon>
        <taxon>Metazoa</taxon>
        <taxon>Ecdysozoa</taxon>
        <taxon>Arthropoda</taxon>
        <taxon>Hexapoda</taxon>
        <taxon>Insecta</taxon>
        <taxon>Pterygota</taxon>
        <taxon>Neoptera</taxon>
        <taxon>Endopterygota</taxon>
        <taxon>Hymenoptera</taxon>
        <taxon>Apocrita</taxon>
        <taxon>Aculeata</taxon>
        <taxon>Formicoidea</taxon>
        <taxon>Formicidae</taxon>
        <taxon>Myrmicinae</taxon>
        <taxon>Cardiocondyla</taxon>
    </lineage>
</organism>
<protein>
    <recommendedName>
        <fullName evidence="3">Secreted protein</fullName>
    </recommendedName>
</protein>
<sequence>MQLDFKKILIWGWQHHTPLVFRCISAVACAYGKIARTWVGDPLKFSTISPVCGSVIFTKNARSRCNTAAAAVRIGKREKYFIKLISFT</sequence>
<name>A0AAW2EMA2_9HYME</name>
<evidence type="ECO:0000313" key="1">
    <source>
        <dbReference type="EMBL" id="KAL0103496.1"/>
    </source>
</evidence>